<evidence type="ECO:0000313" key="4">
    <source>
        <dbReference type="EMBL" id="MDV6267855.1"/>
    </source>
</evidence>
<keyword evidence="4" id="KW-0808">Transferase</keyword>
<dbReference type="PANTHER" id="PTHR45138:SF9">
    <property type="entry name" value="DIGUANYLATE CYCLASE DGCM-RELATED"/>
    <property type="match status" value="1"/>
</dbReference>
<gene>
    <name evidence="4" type="ORF">R3Q16_14685</name>
</gene>
<sequence>MDPLLQSWPVPPSVMLWGSKNGPGSMLRLVNFTIGFCSLNFSLVAYLFLISGEGPDRQFARTWLIAFATVNLIPTGLWFLGKVRGSRALKLFGIWADLGTASVIITFTSHDAALFGAVLFVASGAYFTYFLNFRWLAFHLAFSCTFIISLAILAITRGTLPTAGVIARTDVILCAVIFIPATIQFAWRQLLARANGSKVDALTGLLNRRGLWDMAERVWSTSHANRVDVAVAVVDIDKFKAVNDAYGHEVGDTVIIRTGNRLQQHVNGFGYAARTGGEEFTLVMIGTPYGLRKRIATLPRAVVEATDAPLATVSIGASTMPFTPDMEQFDYTAFSRAIVHADHLMYEAKSSGGNSANTAPLDMTRFDRSGN</sequence>
<dbReference type="SMART" id="SM00267">
    <property type="entry name" value="GGDEF"/>
    <property type="match status" value="1"/>
</dbReference>
<name>A0ABU4BUJ6_RHOGO</name>
<dbReference type="InterPro" id="IPR000160">
    <property type="entry name" value="GGDEF_dom"/>
</dbReference>
<feature type="transmembrane region" description="Helical" evidence="2">
    <location>
        <begin position="29"/>
        <end position="50"/>
    </location>
</feature>
<feature type="transmembrane region" description="Helical" evidence="2">
    <location>
        <begin position="166"/>
        <end position="187"/>
    </location>
</feature>
<keyword evidence="2" id="KW-0812">Transmembrane</keyword>
<feature type="transmembrane region" description="Helical" evidence="2">
    <location>
        <begin position="62"/>
        <end position="81"/>
    </location>
</feature>
<dbReference type="EC" id="2.7.7.65" evidence="4"/>
<feature type="domain" description="GGDEF" evidence="3">
    <location>
        <begin position="227"/>
        <end position="361"/>
    </location>
</feature>
<keyword evidence="4" id="KW-0548">Nucleotidyltransferase</keyword>
<reference evidence="4 5" key="1">
    <citation type="submission" date="2023-10" db="EMBL/GenBank/DDBJ databases">
        <title>Development of a sustainable strategy for remediation of hydrocarbon-contaminated territories based on the waste exchange concept.</title>
        <authorList>
            <person name="Krivoruchko A."/>
        </authorList>
    </citation>
    <scope>NUCLEOTIDE SEQUENCE [LARGE SCALE GENOMIC DNA]</scope>
    <source>
        <strain evidence="4 5">IEGM 1203</strain>
    </source>
</reference>
<feature type="transmembrane region" description="Helical" evidence="2">
    <location>
        <begin position="138"/>
        <end position="160"/>
    </location>
</feature>
<dbReference type="SUPFAM" id="SSF55073">
    <property type="entry name" value="Nucleotide cyclase"/>
    <property type="match status" value="1"/>
</dbReference>
<dbReference type="Proteomes" id="UP001185927">
    <property type="component" value="Unassembled WGS sequence"/>
</dbReference>
<evidence type="ECO:0000256" key="1">
    <source>
        <dbReference type="SAM" id="MobiDB-lite"/>
    </source>
</evidence>
<accession>A0ABU4BUJ6</accession>
<dbReference type="InterPro" id="IPR050469">
    <property type="entry name" value="Diguanylate_Cyclase"/>
</dbReference>
<dbReference type="RefSeq" id="WP_317542123.1">
    <property type="nucleotide sequence ID" value="NZ_JAWLKB010000005.1"/>
</dbReference>
<dbReference type="CDD" id="cd01949">
    <property type="entry name" value="GGDEF"/>
    <property type="match status" value="1"/>
</dbReference>
<dbReference type="InterPro" id="IPR029787">
    <property type="entry name" value="Nucleotide_cyclase"/>
</dbReference>
<evidence type="ECO:0000256" key="2">
    <source>
        <dbReference type="SAM" id="Phobius"/>
    </source>
</evidence>
<comment type="caution">
    <text evidence="4">The sequence shown here is derived from an EMBL/GenBank/DDBJ whole genome shotgun (WGS) entry which is preliminary data.</text>
</comment>
<dbReference type="InterPro" id="IPR043128">
    <property type="entry name" value="Rev_trsase/Diguanyl_cyclase"/>
</dbReference>
<protein>
    <submittedName>
        <fullName evidence="4">GGDEF domain-containing protein</fullName>
        <ecNumber evidence="4">2.7.7.65</ecNumber>
    </submittedName>
</protein>
<evidence type="ECO:0000259" key="3">
    <source>
        <dbReference type="PROSITE" id="PS50887"/>
    </source>
</evidence>
<dbReference type="EMBL" id="JAWLKB010000005">
    <property type="protein sequence ID" value="MDV6267855.1"/>
    <property type="molecule type" value="Genomic_DNA"/>
</dbReference>
<dbReference type="PROSITE" id="PS50887">
    <property type="entry name" value="GGDEF"/>
    <property type="match status" value="1"/>
</dbReference>
<dbReference type="PANTHER" id="PTHR45138">
    <property type="entry name" value="REGULATORY COMPONENTS OF SENSORY TRANSDUCTION SYSTEM"/>
    <property type="match status" value="1"/>
</dbReference>
<organism evidence="4 5">
    <name type="scientific">Rhodococcus globerulus</name>
    <dbReference type="NCBI Taxonomy" id="33008"/>
    <lineage>
        <taxon>Bacteria</taxon>
        <taxon>Bacillati</taxon>
        <taxon>Actinomycetota</taxon>
        <taxon>Actinomycetes</taxon>
        <taxon>Mycobacteriales</taxon>
        <taxon>Nocardiaceae</taxon>
        <taxon>Rhodococcus</taxon>
    </lineage>
</organism>
<feature type="transmembrane region" description="Helical" evidence="2">
    <location>
        <begin position="88"/>
        <end position="107"/>
    </location>
</feature>
<feature type="transmembrane region" description="Helical" evidence="2">
    <location>
        <begin position="113"/>
        <end position="131"/>
    </location>
</feature>
<evidence type="ECO:0000313" key="5">
    <source>
        <dbReference type="Proteomes" id="UP001185927"/>
    </source>
</evidence>
<keyword evidence="2" id="KW-0472">Membrane</keyword>
<dbReference type="Pfam" id="PF00990">
    <property type="entry name" value="GGDEF"/>
    <property type="match status" value="1"/>
</dbReference>
<keyword evidence="5" id="KW-1185">Reference proteome</keyword>
<keyword evidence="2" id="KW-1133">Transmembrane helix</keyword>
<dbReference type="NCBIfam" id="TIGR00254">
    <property type="entry name" value="GGDEF"/>
    <property type="match status" value="1"/>
</dbReference>
<dbReference type="GO" id="GO:0052621">
    <property type="term" value="F:diguanylate cyclase activity"/>
    <property type="evidence" value="ECO:0007669"/>
    <property type="project" value="UniProtKB-EC"/>
</dbReference>
<dbReference type="Gene3D" id="3.30.70.270">
    <property type="match status" value="1"/>
</dbReference>
<feature type="region of interest" description="Disordered" evidence="1">
    <location>
        <begin position="349"/>
        <end position="371"/>
    </location>
</feature>
<proteinExistence type="predicted"/>